<reference evidence="3 4" key="1">
    <citation type="submission" date="2024-01" db="EMBL/GenBank/DDBJ databases">
        <title>Genomic insights into the taxonomy and metabolism of the cyanobacterium Pannus brasiliensis CCIBt3594.</title>
        <authorList>
            <person name="Machado M."/>
            <person name="Botero N.B."/>
            <person name="Andreote A.P.D."/>
            <person name="Feitosa A.M.T."/>
            <person name="Popin R."/>
            <person name="Sivonen K."/>
            <person name="Fiore M.F."/>
        </authorList>
    </citation>
    <scope>NUCLEOTIDE SEQUENCE [LARGE SCALE GENOMIC DNA]</scope>
    <source>
        <strain evidence="3 4">CCIBt3594</strain>
    </source>
</reference>
<dbReference type="AlphaFoldDB" id="A0AAW9QQ88"/>
<dbReference type="EMBL" id="JBAFSM010000002">
    <property type="protein sequence ID" value="MEG3435751.1"/>
    <property type="molecule type" value="Genomic_DNA"/>
</dbReference>
<feature type="region of interest" description="Disordered" evidence="1">
    <location>
        <begin position="47"/>
        <end position="72"/>
    </location>
</feature>
<feature type="transmembrane region" description="Helical" evidence="2">
    <location>
        <begin position="20"/>
        <end position="41"/>
    </location>
</feature>
<evidence type="ECO:0000313" key="3">
    <source>
        <dbReference type="EMBL" id="MEG3435751.1"/>
    </source>
</evidence>
<protein>
    <submittedName>
        <fullName evidence="3">DUF2973 domain-containing protein</fullName>
    </submittedName>
</protein>
<dbReference type="InterPro" id="IPR021355">
    <property type="entry name" value="Phage_Syn9_Gp224"/>
</dbReference>
<accession>A0AAW9QQ88</accession>
<evidence type="ECO:0000313" key="4">
    <source>
        <dbReference type="Proteomes" id="UP001328733"/>
    </source>
</evidence>
<name>A0AAW9QQ88_9CHRO</name>
<feature type="compositionally biased region" description="Polar residues" evidence="1">
    <location>
        <begin position="47"/>
        <end position="58"/>
    </location>
</feature>
<keyword evidence="2" id="KW-1133">Transmembrane helix</keyword>
<proteinExistence type="predicted"/>
<comment type="caution">
    <text evidence="3">The sequence shown here is derived from an EMBL/GenBank/DDBJ whole genome shotgun (WGS) entry which is preliminary data.</text>
</comment>
<organism evidence="3 4">
    <name type="scientific">Pannus brasiliensis CCIBt3594</name>
    <dbReference type="NCBI Taxonomy" id="1427578"/>
    <lineage>
        <taxon>Bacteria</taxon>
        <taxon>Bacillati</taxon>
        <taxon>Cyanobacteriota</taxon>
        <taxon>Cyanophyceae</taxon>
        <taxon>Oscillatoriophycideae</taxon>
        <taxon>Chroococcales</taxon>
        <taxon>Microcystaceae</taxon>
        <taxon>Pannus</taxon>
    </lineage>
</organism>
<keyword evidence="2" id="KW-0472">Membrane</keyword>
<gene>
    <name evidence="3" type="ORF">V0288_01345</name>
</gene>
<keyword evidence="4" id="KW-1185">Reference proteome</keyword>
<dbReference type="Pfam" id="PF11189">
    <property type="entry name" value="DUF2973"/>
    <property type="match status" value="1"/>
</dbReference>
<dbReference type="Proteomes" id="UP001328733">
    <property type="component" value="Unassembled WGS sequence"/>
</dbReference>
<keyword evidence="2" id="KW-0812">Transmembrane</keyword>
<sequence length="116" mass="13049">MKFGISAKPQREDWLMLHLLYIVAFTIIAFLTIGNLVRSLLTVSMDSQKRPTGSSNRNHPYGYPTASHPELLDDAGQPINEPLLVIRSVTVEDARQQLDAIYNASPGQPKEWEDDK</sequence>
<evidence type="ECO:0000256" key="2">
    <source>
        <dbReference type="SAM" id="Phobius"/>
    </source>
</evidence>
<evidence type="ECO:0000256" key="1">
    <source>
        <dbReference type="SAM" id="MobiDB-lite"/>
    </source>
</evidence>